<dbReference type="GO" id="GO:0015093">
    <property type="term" value="F:ferrous iron transmembrane transporter activity"/>
    <property type="evidence" value="ECO:0007669"/>
    <property type="project" value="TreeGrafter"/>
</dbReference>
<feature type="repeat" description="Solcar" evidence="8">
    <location>
        <begin position="123"/>
        <end position="208"/>
    </location>
</feature>
<protein>
    <submittedName>
        <fullName evidence="11">Mitochondrial carrier domain-containing protein</fullName>
    </submittedName>
</protein>
<dbReference type="Pfam" id="PF00153">
    <property type="entry name" value="Mito_carr"/>
    <property type="match status" value="3"/>
</dbReference>
<dbReference type="InterPro" id="IPR018108">
    <property type="entry name" value="MCP_transmembrane"/>
</dbReference>
<evidence type="ECO:0000313" key="12">
    <source>
        <dbReference type="Proteomes" id="UP000193411"/>
    </source>
</evidence>
<comment type="similarity">
    <text evidence="2 9">Belongs to the mitochondrial carrier (TC 2.A.29) family.</text>
</comment>
<dbReference type="InterPro" id="IPR023395">
    <property type="entry name" value="MCP_dom_sf"/>
</dbReference>
<evidence type="ECO:0000256" key="5">
    <source>
        <dbReference type="ARBA" id="ARBA00022989"/>
    </source>
</evidence>
<evidence type="ECO:0000256" key="1">
    <source>
        <dbReference type="ARBA" id="ARBA00004225"/>
    </source>
</evidence>
<dbReference type="PANTHER" id="PTHR45758">
    <property type="entry name" value="MITOFERRIN-1-RELATED"/>
    <property type="match status" value="1"/>
</dbReference>
<evidence type="ECO:0000256" key="6">
    <source>
        <dbReference type="ARBA" id="ARBA00023128"/>
    </source>
</evidence>
<keyword evidence="6" id="KW-0496">Mitochondrion</keyword>
<reference evidence="11 12" key="1">
    <citation type="submission" date="2016-07" db="EMBL/GenBank/DDBJ databases">
        <title>Pervasive Adenine N6-methylation of Active Genes in Fungi.</title>
        <authorList>
            <consortium name="DOE Joint Genome Institute"/>
            <person name="Mondo S.J."/>
            <person name="Dannebaum R.O."/>
            <person name="Kuo R.C."/>
            <person name="Labutti K."/>
            <person name="Haridas S."/>
            <person name="Kuo A."/>
            <person name="Salamov A."/>
            <person name="Ahrendt S.R."/>
            <person name="Lipzen A."/>
            <person name="Sullivan W."/>
            <person name="Andreopoulos W.B."/>
            <person name="Clum A."/>
            <person name="Lindquist E."/>
            <person name="Daum C."/>
            <person name="Ramamoorthy G.K."/>
            <person name="Gryganskyi A."/>
            <person name="Culley D."/>
            <person name="Magnuson J.K."/>
            <person name="James T.Y."/>
            <person name="O'Malley M.A."/>
            <person name="Stajich J.E."/>
            <person name="Spatafora J.W."/>
            <person name="Visel A."/>
            <person name="Grigoriev I.V."/>
        </authorList>
    </citation>
    <scope>NUCLEOTIDE SEQUENCE [LARGE SCALE GENOMIC DNA]</scope>
    <source>
        <strain evidence="11 12">PL171</strain>
    </source>
</reference>
<dbReference type="PANTHER" id="PTHR45758:SF4">
    <property type="entry name" value="MITOFERRIN-1"/>
    <property type="match status" value="1"/>
</dbReference>
<feature type="compositionally biased region" description="Low complexity" evidence="10">
    <location>
        <begin position="1"/>
        <end position="21"/>
    </location>
</feature>
<evidence type="ECO:0000256" key="2">
    <source>
        <dbReference type="ARBA" id="ARBA00006375"/>
    </source>
</evidence>
<evidence type="ECO:0000313" key="11">
    <source>
        <dbReference type="EMBL" id="ORZ36607.1"/>
    </source>
</evidence>
<evidence type="ECO:0000256" key="8">
    <source>
        <dbReference type="PROSITE-ProRule" id="PRU00282"/>
    </source>
</evidence>
<dbReference type="GO" id="GO:0031966">
    <property type="term" value="C:mitochondrial membrane"/>
    <property type="evidence" value="ECO:0007669"/>
    <property type="project" value="UniProtKB-SubCell"/>
</dbReference>
<dbReference type="Gene3D" id="1.50.40.10">
    <property type="entry name" value="Mitochondrial carrier domain"/>
    <property type="match status" value="2"/>
</dbReference>
<accession>A0A1Y2HPR8</accession>
<keyword evidence="3 9" id="KW-0813">Transport</keyword>
<feature type="repeat" description="Solcar" evidence="8">
    <location>
        <begin position="41"/>
        <end position="110"/>
    </location>
</feature>
<organism evidence="11 12">
    <name type="scientific">Catenaria anguillulae PL171</name>
    <dbReference type="NCBI Taxonomy" id="765915"/>
    <lineage>
        <taxon>Eukaryota</taxon>
        <taxon>Fungi</taxon>
        <taxon>Fungi incertae sedis</taxon>
        <taxon>Blastocladiomycota</taxon>
        <taxon>Blastocladiomycetes</taxon>
        <taxon>Blastocladiales</taxon>
        <taxon>Catenariaceae</taxon>
        <taxon>Catenaria</taxon>
    </lineage>
</organism>
<dbReference type="Proteomes" id="UP000193411">
    <property type="component" value="Unassembled WGS sequence"/>
</dbReference>
<dbReference type="GO" id="GO:0048250">
    <property type="term" value="P:iron import into the mitochondrion"/>
    <property type="evidence" value="ECO:0007669"/>
    <property type="project" value="TreeGrafter"/>
</dbReference>
<evidence type="ECO:0000256" key="9">
    <source>
        <dbReference type="RuleBase" id="RU000488"/>
    </source>
</evidence>
<dbReference type="PROSITE" id="PS50920">
    <property type="entry name" value="SOLCAR"/>
    <property type="match status" value="3"/>
</dbReference>
<comment type="caution">
    <text evidence="11">The sequence shown here is derived from an EMBL/GenBank/DDBJ whole genome shotgun (WGS) entry which is preliminary data.</text>
</comment>
<dbReference type="AlphaFoldDB" id="A0A1Y2HPR8"/>
<proteinExistence type="inferred from homology"/>
<feature type="repeat" description="Solcar" evidence="8">
    <location>
        <begin position="215"/>
        <end position="306"/>
    </location>
</feature>
<dbReference type="EMBL" id="MCFL01000016">
    <property type="protein sequence ID" value="ORZ36607.1"/>
    <property type="molecule type" value="Genomic_DNA"/>
</dbReference>
<evidence type="ECO:0000256" key="7">
    <source>
        <dbReference type="ARBA" id="ARBA00023136"/>
    </source>
</evidence>
<gene>
    <name evidence="11" type="ORF">BCR44DRAFT_1479593</name>
</gene>
<name>A0A1Y2HPR8_9FUNG</name>
<feature type="region of interest" description="Disordered" evidence="10">
    <location>
        <begin position="1"/>
        <end position="27"/>
    </location>
</feature>
<dbReference type="SUPFAM" id="SSF103506">
    <property type="entry name" value="Mitochondrial carrier"/>
    <property type="match status" value="1"/>
</dbReference>
<keyword evidence="12" id="KW-1185">Reference proteome</keyword>
<keyword evidence="5" id="KW-1133">Transmembrane helix</keyword>
<dbReference type="OrthoDB" id="43906at2759"/>
<sequence length="324" mass="34662">MSTPTFSPSAAAAASATAPTPALNPNPVEIDPDYEALPPTAGPIAHMIAGALAGITEHTVIPYTSTYQAFSRITSTEGARALWRGVSSVVVGAGPAHALYFATYEQCKAVAMRLSKAEDERNIAPMWAAAAGATATVVQDAIMNPFDVIKQRMQAYSGSQYSSLAHCARSVLKNEGVRAFYISYPTTLSMSIPFQSVHFAVYEAVSASLNPSRNYDPKSHIVAGAMAGALASAVTTPLDVAKTLLQTKGEVTDVEIRQARGMRDAMRLVWQREGASGFWKGLTPRVLSHMPATAVCWTTYEFFKSFLGDREQAARDAKEMSKSA</sequence>
<keyword evidence="7 8" id="KW-0472">Membrane</keyword>
<evidence type="ECO:0000256" key="4">
    <source>
        <dbReference type="ARBA" id="ARBA00022692"/>
    </source>
</evidence>
<comment type="subcellular location">
    <subcellularLocation>
        <location evidence="1">Mitochondrion membrane</location>
        <topology evidence="1">Multi-pass membrane protein</topology>
    </subcellularLocation>
</comment>
<evidence type="ECO:0000256" key="10">
    <source>
        <dbReference type="SAM" id="MobiDB-lite"/>
    </source>
</evidence>
<dbReference type="STRING" id="765915.A0A1Y2HPR8"/>
<keyword evidence="4 8" id="KW-0812">Transmembrane</keyword>
<evidence type="ECO:0000256" key="3">
    <source>
        <dbReference type="ARBA" id="ARBA00022448"/>
    </source>
</evidence>